<name>A0A385DHE0_9ACTN</name>
<feature type="region of interest" description="Disordered" evidence="1">
    <location>
        <begin position="71"/>
        <end position="109"/>
    </location>
</feature>
<organism evidence="3 4">
    <name type="scientific">Streptomyces koyangensis</name>
    <dbReference type="NCBI Taxonomy" id="188770"/>
    <lineage>
        <taxon>Bacteria</taxon>
        <taxon>Bacillati</taxon>
        <taxon>Actinomycetota</taxon>
        <taxon>Actinomycetes</taxon>
        <taxon>Kitasatosporales</taxon>
        <taxon>Streptomycetaceae</taxon>
        <taxon>Streptomyces</taxon>
        <taxon>Streptomyces aurantiacus group</taxon>
    </lineage>
</organism>
<keyword evidence="2" id="KW-0812">Transmembrane</keyword>
<dbReference type="GeneID" id="300117039"/>
<proteinExistence type="predicted"/>
<gene>
    <name evidence="3" type="ORF">D0C37_23165</name>
</gene>
<protein>
    <submittedName>
        <fullName evidence="3">Uncharacterized protein</fullName>
    </submittedName>
</protein>
<evidence type="ECO:0000313" key="4">
    <source>
        <dbReference type="Proteomes" id="UP000259636"/>
    </source>
</evidence>
<evidence type="ECO:0000313" key="3">
    <source>
        <dbReference type="EMBL" id="AXQ57211.1"/>
    </source>
</evidence>
<feature type="transmembrane region" description="Helical" evidence="2">
    <location>
        <begin position="6"/>
        <end position="30"/>
    </location>
</feature>
<dbReference type="RefSeq" id="WP_117350193.1">
    <property type="nucleotide sequence ID" value="NZ_CP031742.1"/>
</dbReference>
<dbReference type="EMBL" id="CP031742">
    <property type="protein sequence ID" value="AXQ57211.1"/>
    <property type="molecule type" value="Genomic_DNA"/>
</dbReference>
<evidence type="ECO:0000256" key="1">
    <source>
        <dbReference type="SAM" id="MobiDB-lite"/>
    </source>
</evidence>
<evidence type="ECO:0000256" key="2">
    <source>
        <dbReference type="SAM" id="Phobius"/>
    </source>
</evidence>
<feature type="compositionally biased region" description="Pro residues" evidence="1">
    <location>
        <begin position="94"/>
        <end position="109"/>
    </location>
</feature>
<dbReference type="KEGG" id="sky:D0C37_23165"/>
<accession>A0A385DHE0</accession>
<dbReference type="Proteomes" id="UP000259636">
    <property type="component" value="Chromosome"/>
</dbReference>
<dbReference type="AlphaFoldDB" id="A0A385DHE0"/>
<reference evidence="3 4" key="1">
    <citation type="submission" date="2018-08" db="EMBL/GenBank/DDBJ databases">
        <authorList>
            <person name="Ferrada E.E."/>
            <person name="Latorre B.A."/>
        </authorList>
    </citation>
    <scope>NUCLEOTIDE SEQUENCE [LARGE SCALE GENOMIC DNA]</scope>
    <source>
        <strain evidence="3 4">VK-A60T</strain>
    </source>
</reference>
<keyword evidence="2" id="KW-0472">Membrane</keyword>
<keyword evidence="2" id="KW-1133">Transmembrane helix</keyword>
<sequence>MTGNPLGLAFLAVVGLGLLGLLGWASFCFTRWYRADAETRISLRQARRLRWGWNRLAPMLGLAVKDATPTVLQQYGPQEQPAKPRGWSRDCAPAPTPSASPSPPMPCRR</sequence>